<feature type="region of interest" description="Disordered" evidence="5">
    <location>
        <begin position="351"/>
        <end position="439"/>
    </location>
</feature>
<gene>
    <name evidence="8" type="ORF">BDA99DRAFT_492628</name>
</gene>
<feature type="transmembrane region" description="Helical" evidence="6">
    <location>
        <begin position="300"/>
        <end position="318"/>
    </location>
</feature>
<keyword evidence="2 6" id="KW-0812">Transmembrane</keyword>
<evidence type="ECO:0000313" key="9">
    <source>
        <dbReference type="Proteomes" id="UP001209540"/>
    </source>
</evidence>
<feature type="domain" description="Ubiquitin-like" evidence="7">
    <location>
        <begin position="40"/>
        <end position="118"/>
    </location>
</feature>
<evidence type="ECO:0000256" key="1">
    <source>
        <dbReference type="ARBA" id="ARBA00004370"/>
    </source>
</evidence>
<evidence type="ECO:0000256" key="4">
    <source>
        <dbReference type="ARBA" id="ARBA00023136"/>
    </source>
</evidence>
<dbReference type="InterPro" id="IPR000626">
    <property type="entry name" value="Ubiquitin-like_dom"/>
</dbReference>
<keyword evidence="9" id="KW-1185">Reference proteome</keyword>
<dbReference type="SUPFAM" id="SSF54236">
    <property type="entry name" value="Ubiquitin-like"/>
    <property type="match status" value="1"/>
</dbReference>
<organism evidence="8 9">
    <name type="scientific">Phascolomyces articulosus</name>
    <dbReference type="NCBI Taxonomy" id="60185"/>
    <lineage>
        <taxon>Eukaryota</taxon>
        <taxon>Fungi</taxon>
        <taxon>Fungi incertae sedis</taxon>
        <taxon>Mucoromycota</taxon>
        <taxon>Mucoromycotina</taxon>
        <taxon>Mucoromycetes</taxon>
        <taxon>Mucorales</taxon>
        <taxon>Lichtheimiaceae</taxon>
        <taxon>Phascolomyces</taxon>
    </lineage>
</organism>
<sequence>MKSFSTLFNSSKKKKLYTLYLFFFSTFFLTLKKIMEGESLTVQIRSPSMSETLTLTTQRHASVHALKQLIHTVHPKKPTPSDQRIIFAGKLLNDTDALSRILEKTDVNSVPTFHLVVKPSPVVTSSSTNNNNTTTTSSSSPYMNTRPNVPSPLSNAMSATATASSSVPPPTNTTSQNESTTLPGTSQSSFTTFQQQQQQMMPGYPSLLPGGYQVIALNGQYYLAPVLVPAIAPQLQQQQQSLFHPTFQPQGGYTPQPHFQQQQPQVQQAQPMPQQQQGRGGIRAPVFIHAQNRVQRATSVWLALKLIFILFILCQDASLERILFFHVLAFIFFLYQTGRLRFVIQRVRPEDLNRPHPPFHPPQQQQQQQQQQGPSQPQQNQPPVSPPATHNNNNNNNAAAAASTDSSAPSTPQLDNTNEQASSPSTSTTTAGNIPQQRQQPTTLLGTLKRGAYTFIASLWPNYGHDARIAQALDNGQNEAWENM</sequence>
<dbReference type="EMBL" id="JAIXMP010000001">
    <property type="protein sequence ID" value="KAI9278610.1"/>
    <property type="molecule type" value="Genomic_DNA"/>
</dbReference>
<dbReference type="Proteomes" id="UP001209540">
    <property type="component" value="Unassembled WGS sequence"/>
</dbReference>
<evidence type="ECO:0000256" key="3">
    <source>
        <dbReference type="ARBA" id="ARBA00022989"/>
    </source>
</evidence>
<dbReference type="InterPro" id="IPR029071">
    <property type="entry name" value="Ubiquitin-like_domsf"/>
</dbReference>
<accession>A0AAD5PJD0</accession>
<dbReference type="PANTHER" id="PTHR12943">
    <property type="entry name" value="HOMOCYSTEINE-RESPONSIVE ENDOPLASMIC RETICULUM-RESIDENT UNIQUITIN-LIKE DOMAIN HERPUD PROTEIN FAMILY MEMBER"/>
    <property type="match status" value="1"/>
</dbReference>
<dbReference type="GO" id="GO:0030968">
    <property type="term" value="P:endoplasmic reticulum unfolded protein response"/>
    <property type="evidence" value="ECO:0007669"/>
    <property type="project" value="TreeGrafter"/>
</dbReference>
<dbReference type="PANTHER" id="PTHR12943:SF27">
    <property type="entry name" value="HOMOCYSTEINE-INDUCED ENDOPLASMIC RETICULUM PROTEIN, ISOFORM A"/>
    <property type="match status" value="1"/>
</dbReference>
<reference evidence="8" key="2">
    <citation type="submission" date="2023-02" db="EMBL/GenBank/DDBJ databases">
        <authorList>
            <consortium name="DOE Joint Genome Institute"/>
            <person name="Mondo S.J."/>
            <person name="Chang Y."/>
            <person name="Wang Y."/>
            <person name="Ahrendt S."/>
            <person name="Andreopoulos W."/>
            <person name="Barry K."/>
            <person name="Beard J."/>
            <person name="Benny G.L."/>
            <person name="Blankenship S."/>
            <person name="Bonito G."/>
            <person name="Cuomo C."/>
            <person name="Desiro A."/>
            <person name="Gervers K.A."/>
            <person name="Hundley H."/>
            <person name="Kuo A."/>
            <person name="LaButti K."/>
            <person name="Lang B.F."/>
            <person name="Lipzen A."/>
            <person name="O'Donnell K."/>
            <person name="Pangilinan J."/>
            <person name="Reynolds N."/>
            <person name="Sandor L."/>
            <person name="Smith M.W."/>
            <person name="Tsang A."/>
            <person name="Grigoriev I.V."/>
            <person name="Stajich J.E."/>
            <person name="Spatafora J.W."/>
        </authorList>
    </citation>
    <scope>NUCLEOTIDE SEQUENCE</scope>
    <source>
        <strain evidence="8">RSA 2281</strain>
    </source>
</reference>
<keyword evidence="3 6" id="KW-1133">Transmembrane helix</keyword>
<feature type="region of interest" description="Disordered" evidence="5">
    <location>
        <begin position="247"/>
        <end position="280"/>
    </location>
</feature>
<dbReference type="InterPro" id="IPR019413">
    <property type="entry name" value="Dsc3_ub-like_dom"/>
</dbReference>
<evidence type="ECO:0000256" key="5">
    <source>
        <dbReference type="SAM" id="MobiDB-lite"/>
    </source>
</evidence>
<reference evidence="8" key="1">
    <citation type="journal article" date="2022" name="IScience">
        <title>Evolution of zygomycete secretomes and the origins of terrestrial fungal ecologies.</title>
        <authorList>
            <person name="Chang Y."/>
            <person name="Wang Y."/>
            <person name="Mondo S."/>
            <person name="Ahrendt S."/>
            <person name="Andreopoulos W."/>
            <person name="Barry K."/>
            <person name="Beard J."/>
            <person name="Benny G.L."/>
            <person name="Blankenship S."/>
            <person name="Bonito G."/>
            <person name="Cuomo C."/>
            <person name="Desiro A."/>
            <person name="Gervers K.A."/>
            <person name="Hundley H."/>
            <person name="Kuo A."/>
            <person name="LaButti K."/>
            <person name="Lang B.F."/>
            <person name="Lipzen A."/>
            <person name="O'Donnell K."/>
            <person name="Pangilinan J."/>
            <person name="Reynolds N."/>
            <person name="Sandor L."/>
            <person name="Smith M.E."/>
            <person name="Tsang A."/>
            <person name="Grigoriev I.V."/>
            <person name="Stajich J.E."/>
            <person name="Spatafora J.W."/>
        </authorList>
    </citation>
    <scope>NUCLEOTIDE SEQUENCE</scope>
    <source>
        <strain evidence="8">RSA 2281</strain>
    </source>
</reference>
<feature type="compositionally biased region" description="Polar residues" evidence="5">
    <location>
        <begin position="141"/>
        <end position="157"/>
    </location>
</feature>
<feature type="transmembrane region" description="Helical" evidence="6">
    <location>
        <begin position="324"/>
        <end position="344"/>
    </location>
</feature>
<dbReference type="Gene3D" id="3.10.20.90">
    <property type="entry name" value="Phosphatidylinositol 3-kinase Catalytic Subunit, Chain A, domain 1"/>
    <property type="match status" value="1"/>
</dbReference>
<evidence type="ECO:0000256" key="6">
    <source>
        <dbReference type="SAM" id="Phobius"/>
    </source>
</evidence>
<dbReference type="SMART" id="SM00213">
    <property type="entry name" value="UBQ"/>
    <property type="match status" value="1"/>
</dbReference>
<keyword evidence="4 6" id="KW-0472">Membrane</keyword>
<feature type="compositionally biased region" description="Low complexity" evidence="5">
    <location>
        <begin position="362"/>
        <end position="412"/>
    </location>
</feature>
<dbReference type="PROSITE" id="PS50053">
    <property type="entry name" value="UBIQUITIN_2"/>
    <property type="match status" value="1"/>
</dbReference>
<proteinExistence type="predicted"/>
<protein>
    <recommendedName>
        <fullName evidence="7">Ubiquitin-like domain-containing protein</fullName>
    </recommendedName>
</protein>
<dbReference type="GO" id="GO:0016020">
    <property type="term" value="C:membrane"/>
    <property type="evidence" value="ECO:0007669"/>
    <property type="project" value="UniProtKB-SubCell"/>
</dbReference>
<dbReference type="AlphaFoldDB" id="A0AAD5PJD0"/>
<feature type="compositionally biased region" description="Low complexity" evidence="5">
    <location>
        <begin position="255"/>
        <end position="277"/>
    </location>
</feature>
<evidence type="ECO:0000259" key="7">
    <source>
        <dbReference type="PROSITE" id="PS50053"/>
    </source>
</evidence>
<comment type="caution">
    <text evidence="8">The sequence shown here is derived from an EMBL/GenBank/DDBJ whole genome shotgun (WGS) entry which is preliminary data.</text>
</comment>
<name>A0AAD5PJD0_9FUNG</name>
<comment type="subcellular location">
    <subcellularLocation>
        <location evidence="1">Membrane</location>
    </subcellularLocation>
</comment>
<dbReference type="Pfam" id="PF10302">
    <property type="entry name" value="Dsc3_N"/>
    <property type="match status" value="1"/>
</dbReference>
<feature type="region of interest" description="Disordered" evidence="5">
    <location>
        <begin position="121"/>
        <end position="187"/>
    </location>
</feature>
<dbReference type="InterPro" id="IPR039751">
    <property type="entry name" value="HERPUD1/2"/>
</dbReference>
<feature type="compositionally biased region" description="Low complexity" evidence="5">
    <location>
        <begin position="124"/>
        <end position="140"/>
    </location>
</feature>
<evidence type="ECO:0000256" key="2">
    <source>
        <dbReference type="ARBA" id="ARBA00022692"/>
    </source>
</evidence>
<evidence type="ECO:0000313" key="8">
    <source>
        <dbReference type="EMBL" id="KAI9278610.1"/>
    </source>
</evidence>